<dbReference type="SMART" id="SM00387">
    <property type="entry name" value="HATPase_c"/>
    <property type="match status" value="1"/>
</dbReference>
<dbReference type="SUPFAM" id="SSF55874">
    <property type="entry name" value="ATPase domain of HSP90 chaperone/DNA topoisomerase II/histidine kinase"/>
    <property type="match status" value="1"/>
</dbReference>
<comment type="subcellular location">
    <subcellularLocation>
        <location evidence="2">Cell membrane</location>
        <topology evidence="2">Multi-pass membrane protein</topology>
    </subcellularLocation>
</comment>
<feature type="modified residue" description="4-aspartylphosphate" evidence="14">
    <location>
        <position position="921"/>
    </location>
</feature>
<dbReference type="Pfam" id="PF13188">
    <property type="entry name" value="PAS_8"/>
    <property type="match status" value="1"/>
</dbReference>
<dbReference type="SMART" id="SM00388">
    <property type="entry name" value="HisKA"/>
    <property type="match status" value="1"/>
</dbReference>
<dbReference type="InterPro" id="IPR035965">
    <property type="entry name" value="PAS-like_dom_sf"/>
</dbReference>
<dbReference type="InterPro" id="IPR000014">
    <property type="entry name" value="PAS"/>
</dbReference>
<evidence type="ECO:0000259" key="16">
    <source>
        <dbReference type="PROSITE" id="PS50109"/>
    </source>
</evidence>
<dbReference type="CDD" id="cd00130">
    <property type="entry name" value="PAS"/>
    <property type="match status" value="1"/>
</dbReference>
<dbReference type="PROSITE" id="PS50110">
    <property type="entry name" value="RESPONSE_REGULATORY"/>
    <property type="match status" value="1"/>
</dbReference>
<feature type="domain" description="Histidine kinase" evidence="16">
    <location>
        <begin position="626"/>
        <end position="849"/>
    </location>
</feature>
<dbReference type="CDD" id="cd18773">
    <property type="entry name" value="PDC1_HK_sensor"/>
    <property type="match status" value="1"/>
</dbReference>
<dbReference type="PRINTS" id="PR00344">
    <property type="entry name" value="BCTRLSENSOR"/>
</dbReference>
<sequence length="995" mass="112188">MINFLFHSIKGKLLFAFFFLLGIALLFQFAYIAPTLQKRKIEGITKSQDNFAKYLASDINSRIEEAIKELEEIASLQQIVSIYKTSMNETITAINNSNHFFNYYFVMDKQGKWLSYPTHPELIGKTIPAENMGWVNKTFKSEKTVFLDVVKSKLGTLVSGFSTQIRNKENKTIALLRSVFVISENNVLVRLIENTQTIKGYHAYLVSSDGWLIAQSNQKLNYKEFNSYSMMGYKPVINALKGQSGITSYAYEDKLWLAAFYPINITNWGLIVQQPLKNIILEAKAEARFITFIILSCFCISLFIAAIVVQKAISPLFKLVKHIQSGKIDMASDQASSFPKDEIGQLAFQYSRLYSDLYRTNDLIRRSENKFRTLFNNASDAIYIHDLEGNLLEANQKAFDYSGYERDELLNMKVTDIDAPESAAVVQSRIEKVNHDEKLIFESLHRTKTGDLIPVEISSRTIEYDDQKAILSVVRDLTERKKAEDALKESHKRFLTVLDGIDATICVLDIDTYQILFMNKYMIESFGNDMTGKLCWDIFRGESGPCRHCTNEQLIDAKGEPTGVIVWQDKNPITGKWYVNYDRAIEWTDGRLVKLQIATDITDFKIMEAQLHQAQKMEAIGTLSGGIAHDFNNILSGIFGFSQLAKTHIDHPEKAKKDIDQIITGAQRATELVQQILAFSRQSESLKYPLEASVVIKETLKLLRSTIPSTIAIKENIVSKAKILAVPTQIHQIVMNLCTNAYHAMSETGGFLFISLKEIVFSKKDCVPELNIVPGKYLDLEISDTGHGIDSMILQKIFDPYFTTKEPGKGTGLGLAVIFGIVKESKGHITVHSEPGQGSTFHVYLPIVDGPLAIHIPENEGKTPLSGQETIMFVDDEEALREVTHDILKGFGYTVHTLSSGPKAFETYNEDPCRFDLVVTDMTMPGMTGLELSQRILELRPEQPIVLCTGYSETIDREKALSIGITEYVEKPMIIKELAKVIRKVLDEAKGSAQR</sequence>
<keyword evidence="12" id="KW-0902">Two-component regulatory system</keyword>
<comment type="catalytic activity">
    <reaction evidence="1">
        <text>ATP + protein L-histidine = ADP + protein N-phospho-L-histidine.</text>
        <dbReference type="EC" id="2.7.13.3"/>
    </reaction>
</comment>
<keyword evidence="7 15" id="KW-0812">Transmembrane</keyword>
<dbReference type="KEGG" id="dat:HRM2_15040"/>
<dbReference type="NCBIfam" id="TIGR00229">
    <property type="entry name" value="sensory_box"/>
    <property type="match status" value="1"/>
</dbReference>
<dbReference type="GO" id="GO:0005886">
    <property type="term" value="C:plasma membrane"/>
    <property type="evidence" value="ECO:0007669"/>
    <property type="project" value="UniProtKB-SubCell"/>
</dbReference>
<dbReference type="HOGENOM" id="CLU_000445_114_51_7"/>
<feature type="domain" description="Response regulatory" evidence="17">
    <location>
        <begin position="870"/>
        <end position="986"/>
    </location>
</feature>
<dbReference type="InterPro" id="IPR036097">
    <property type="entry name" value="HisK_dim/P_sf"/>
</dbReference>
<dbReference type="InterPro" id="IPR000700">
    <property type="entry name" value="PAS-assoc_C"/>
</dbReference>
<evidence type="ECO:0000256" key="5">
    <source>
        <dbReference type="ARBA" id="ARBA00022553"/>
    </source>
</evidence>
<reference evidence="20 21" key="1">
    <citation type="journal article" date="2009" name="Environ. Microbiol.">
        <title>Genome sequence of Desulfobacterium autotrophicum HRM2, a marine sulfate reducer oxidizing organic carbon completely to carbon dioxide.</title>
        <authorList>
            <person name="Strittmatter A.W."/>
            <person name="Liesegang H."/>
            <person name="Rabus R."/>
            <person name="Decker I."/>
            <person name="Amann J."/>
            <person name="Andres S."/>
            <person name="Henne A."/>
            <person name="Fricke W.F."/>
            <person name="Martinez-Arias R."/>
            <person name="Bartels D."/>
            <person name="Goesmann A."/>
            <person name="Krause L."/>
            <person name="Puehler A."/>
            <person name="Klenk H.P."/>
            <person name="Richter M."/>
            <person name="Schuler M."/>
            <person name="Gloeckner F.O."/>
            <person name="Meyerdierks A."/>
            <person name="Gottschalk G."/>
            <person name="Amann R."/>
        </authorList>
    </citation>
    <scope>NUCLEOTIDE SEQUENCE [LARGE SCALE GENOMIC DNA]</scope>
    <source>
        <strain evidence="21">ATCC 43914 / DSM 3382 / HRM2</strain>
    </source>
</reference>
<dbReference type="Proteomes" id="UP000000442">
    <property type="component" value="Chromosome"/>
</dbReference>
<evidence type="ECO:0000259" key="17">
    <source>
        <dbReference type="PROSITE" id="PS50110"/>
    </source>
</evidence>
<evidence type="ECO:0000313" key="21">
    <source>
        <dbReference type="Proteomes" id="UP000000442"/>
    </source>
</evidence>
<dbReference type="EC" id="2.7.13.3" evidence="3"/>
<dbReference type="GO" id="GO:0005524">
    <property type="term" value="F:ATP binding"/>
    <property type="evidence" value="ECO:0007669"/>
    <property type="project" value="UniProtKB-KW"/>
</dbReference>
<dbReference type="eggNOG" id="COG0745">
    <property type="taxonomic scope" value="Bacteria"/>
</dbReference>
<evidence type="ECO:0000313" key="20">
    <source>
        <dbReference type="EMBL" id="ACN14613.1"/>
    </source>
</evidence>
<keyword evidence="5 14" id="KW-0597">Phosphoprotein</keyword>
<dbReference type="Pfam" id="PF02518">
    <property type="entry name" value="HATPase_c"/>
    <property type="match status" value="1"/>
</dbReference>
<dbReference type="OrthoDB" id="5413377at2"/>
<dbReference type="PROSITE" id="PS50113">
    <property type="entry name" value="PAC"/>
    <property type="match status" value="1"/>
</dbReference>
<dbReference type="SUPFAM" id="SSF55785">
    <property type="entry name" value="PYP-like sensor domain (PAS domain)"/>
    <property type="match status" value="2"/>
</dbReference>
<dbReference type="Pfam" id="PF00512">
    <property type="entry name" value="HisKA"/>
    <property type="match status" value="1"/>
</dbReference>
<dbReference type="InterPro" id="IPR033479">
    <property type="entry name" value="dCache_1"/>
</dbReference>
<dbReference type="eggNOG" id="COG5002">
    <property type="taxonomic scope" value="Bacteria"/>
</dbReference>
<dbReference type="Gene3D" id="3.40.50.2300">
    <property type="match status" value="1"/>
</dbReference>
<dbReference type="PROSITE" id="PS50109">
    <property type="entry name" value="HIS_KIN"/>
    <property type="match status" value="1"/>
</dbReference>
<dbReference type="PROSITE" id="PS50112">
    <property type="entry name" value="PAS"/>
    <property type="match status" value="1"/>
</dbReference>
<keyword evidence="11 15" id="KW-1133">Transmembrane helix</keyword>
<evidence type="ECO:0000256" key="13">
    <source>
        <dbReference type="ARBA" id="ARBA00023136"/>
    </source>
</evidence>
<evidence type="ECO:0000256" key="12">
    <source>
        <dbReference type="ARBA" id="ARBA00023012"/>
    </source>
</evidence>
<dbReference type="SMART" id="SM00091">
    <property type="entry name" value="PAS"/>
    <property type="match status" value="2"/>
</dbReference>
<dbReference type="CDD" id="cd12912">
    <property type="entry name" value="PDC2_MCP_like"/>
    <property type="match status" value="1"/>
</dbReference>
<dbReference type="AlphaFoldDB" id="C0Q9P9"/>
<feature type="domain" description="PAS" evidence="18">
    <location>
        <begin position="367"/>
        <end position="437"/>
    </location>
</feature>
<feature type="transmembrane region" description="Helical" evidence="15">
    <location>
        <begin position="13"/>
        <end position="33"/>
    </location>
</feature>
<evidence type="ECO:0000256" key="7">
    <source>
        <dbReference type="ARBA" id="ARBA00022692"/>
    </source>
</evidence>
<protein>
    <recommendedName>
        <fullName evidence="3">histidine kinase</fullName>
        <ecNumber evidence="3">2.7.13.3</ecNumber>
    </recommendedName>
</protein>
<dbReference type="InterPro" id="IPR003661">
    <property type="entry name" value="HisK_dim/P_dom"/>
</dbReference>
<evidence type="ECO:0000256" key="11">
    <source>
        <dbReference type="ARBA" id="ARBA00022989"/>
    </source>
</evidence>
<evidence type="ECO:0000256" key="8">
    <source>
        <dbReference type="ARBA" id="ARBA00022741"/>
    </source>
</evidence>
<dbReference type="PANTHER" id="PTHR43065">
    <property type="entry name" value="SENSOR HISTIDINE KINASE"/>
    <property type="match status" value="1"/>
</dbReference>
<evidence type="ECO:0000256" key="1">
    <source>
        <dbReference type="ARBA" id="ARBA00000085"/>
    </source>
</evidence>
<evidence type="ECO:0000259" key="19">
    <source>
        <dbReference type="PROSITE" id="PS50113"/>
    </source>
</evidence>
<dbReference type="SMART" id="SM00448">
    <property type="entry name" value="REC"/>
    <property type="match status" value="1"/>
</dbReference>
<evidence type="ECO:0000256" key="2">
    <source>
        <dbReference type="ARBA" id="ARBA00004651"/>
    </source>
</evidence>
<keyword evidence="10" id="KW-0067">ATP-binding</keyword>
<keyword evidence="9 20" id="KW-0418">Kinase</keyword>
<dbReference type="eggNOG" id="COG4191">
    <property type="taxonomic scope" value="Bacteria"/>
</dbReference>
<dbReference type="CDD" id="cd00156">
    <property type="entry name" value="REC"/>
    <property type="match status" value="1"/>
</dbReference>
<keyword evidence="6" id="KW-0808">Transferase</keyword>
<keyword evidence="4" id="KW-1003">Cell membrane</keyword>
<dbReference type="Pfam" id="PF00072">
    <property type="entry name" value="Response_reg"/>
    <property type="match status" value="1"/>
</dbReference>
<gene>
    <name evidence="20" type="ordered locus">HRM2_15040</name>
</gene>
<dbReference type="EMBL" id="CP001087">
    <property type="protein sequence ID" value="ACN14613.1"/>
    <property type="molecule type" value="Genomic_DNA"/>
</dbReference>
<dbReference type="InterPro" id="IPR001789">
    <property type="entry name" value="Sig_transdc_resp-reg_receiver"/>
</dbReference>
<proteinExistence type="predicted"/>
<organism evidence="20 21">
    <name type="scientific">Desulforapulum autotrophicum (strain ATCC 43914 / DSM 3382 / VKM B-1955 / HRM2)</name>
    <name type="common">Desulfobacterium autotrophicum</name>
    <dbReference type="NCBI Taxonomy" id="177437"/>
    <lineage>
        <taxon>Bacteria</taxon>
        <taxon>Pseudomonadati</taxon>
        <taxon>Thermodesulfobacteriota</taxon>
        <taxon>Desulfobacteria</taxon>
        <taxon>Desulfobacterales</taxon>
        <taxon>Desulfobacteraceae</taxon>
        <taxon>Desulforapulum</taxon>
    </lineage>
</organism>
<evidence type="ECO:0000256" key="9">
    <source>
        <dbReference type="ARBA" id="ARBA00022777"/>
    </source>
</evidence>
<evidence type="ECO:0000256" key="6">
    <source>
        <dbReference type="ARBA" id="ARBA00022679"/>
    </source>
</evidence>
<evidence type="ECO:0000256" key="10">
    <source>
        <dbReference type="ARBA" id="ARBA00022840"/>
    </source>
</evidence>
<dbReference type="Gene3D" id="3.30.450.20">
    <property type="entry name" value="PAS domain"/>
    <property type="match status" value="3"/>
</dbReference>
<accession>C0Q9P9</accession>
<dbReference type="InterPro" id="IPR003594">
    <property type="entry name" value="HATPase_dom"/>
</dbReference>
<dbReference type="GO" id="GO:0000155">
    <property type="term" value="F:phosphorelay sensor kinase activity"/>
    <property type="evidence" value="ECO:0007669"/>
    <property type="project" value="InterPro"/>
</dbReference>
<dbReference type="RefSeq" id="WP_015903400.1">
    <property type="nucleotide sequence ID" value="NC_012108.1"/>
</dbReference>
<evidence type="ECO:0000256" key="15">
    <source>
        <dbReference type="SAM" id="Phobius"/>
    </source>
</evidence>
<dbReference type="InterPro" id="IPR036890">
    <property type="entry name" value="HATPase_C_sf"/>
</dbReference>
<dbReference type="SUPFAM" id="SSF52172">
    <property type="entry name" value="CheY-like"/>
    <property type="match status" value="1"/>
</dbReference>
<dbReference type="SUPFAM" id="SSF47384">
    <property type="entry name" value="Homodimeric domain of signal transducing histidine kinase"/>
    <property type="match status" value="1"/>
</dbReference>
<dbReference type="STRING" id="177437.HRM2_15040"/>
<feature type="domain" description="PAC" evidence="19">
    <location>
        <begin position="435"/>
        <end position="489"/>
    </location>
</feature>
<keyword evidence="8" id="KW-0547">Nucleotide-binding</keyword>
<dbReference type="Gene3D" id="3.30.565.10">
    <property type="entry name" value="Histidine kinase-like ATPase, C-terminal domain"/>
    <property type="match status" value="1"/>
</dbReference>
<evidence type="ECO:0000259" key="18">
    <source>
        <dbReference type="PROSITE" id="PS50112"/>
    </source>
</evidence>
<evidence type="ECO:0000256" key="4">
    <source>
        <dbReference type="ARBA" id="ARBA00022475"/>
    </source>
</evidence>
<dbReference type="InterPro" id="IPR005467">
    <property type="entry name" value="His_kinase_dom"/>
</dbReference>
<dbReference type="Pfam" id="PF13426">
    <property type="entry name" value="PAS_9"/>
    <property type="match status" value="1"/>
</dbReference>
<keyword evidence="21" id="KW-1185">Reference proteome</keyword>
<name>C0Q9P9_DESAH</name>
<dbReference type="InterPro" id="IPR004358">
    <property type="entry name" value="Sig_transdc_His_kin-like_C"/>
</dbReference>
<feature type="transmembrane region" description="Helical" evidence="15">
    <location>
        <begin position="289"/>
        <end position="309"/>
    </location>
</feature>
<keyword evidence="13 15" id="KW-0472">Membrane</keyword>
<evidence type="ECO:0000256" key="3">
    <source>
        <dbReference type="ARBA" id="ARBA00012438"/>
    </source>
</evidence>
<evidence type="ECO:0000256" key="14">
    <source>
        <dbReference type="PROSITE-ProRule" id="PRU00169"/>
    </source>
</evidence>
<dbReference type="PANTHER" id="PTHR43065:SF46">
    <property type="entry name" value="C4-DICARBOXYLATE TRANSPORT SENSOR PROTEIN DCTB"/>
    <property type="match status" value="1"/>
</dbReference>
<dbReference type="InterPro" id="IPR011006">
    <property type="entry name" value="CheY-like_superfamily"/>
</dbReference>
<dbReference type="Pfam" id="PF02743">
    <property type="entry name" value="dCache_1"/>
    <property type="match status" value="1"/>
</dbReference>
<dbReference type="Gene3D" id="1.10.287.130">
    <property type="match status" value="1"/>
</dbReference>